<dbReference type="InterPro" id="IPR036249">
    <property type="entry name" value="Thioredoxin-like_sf"/>
</dbReference>
<feature type="transmembrane region" description="Helical" evidence="6">
    <location>
        <begin position="446"/>
        <end position="470"/>
    </location>
</feature>
<dbReference type="Proteomes" id="UP000188604">
    <property type="component" value="Chromosome"/>
</dbReference>
<protein>
    <submittedName>
        <fullName evidence="9">Cytochrome C biogenesis protein</fullName>
    </submittedName>
</protein>
<dbReference type="Pfam" id="PF11412">
    <property type="entry name" value="DsbD_N"/>
    <property type="match status" value="1"/>
</dbReference>
<feature type="transmembrane region" description="Helical" evidence="6">
    <location>
        <begin position="547"/>
        <end position="566"/>
    </location>
</feature>
<dbReference type="STRING" id="320497.A0U93_06490"/>
<feature type="transmembrane region" description="Helical" evidence="6">
    <location>
        <begin position="416"/>
        <end position="440"/>
    </location>
</feature>
<evidence type="ECO:0000256" key="5">
    <source>
        <dbReference type="ARBA" id="ARBA00023136"/>
    </source>
</evidence>
<dbReference type="OrthoDB" id="9811036at2"/>
<dbReference type="GO" id="GO:0015035">
    <property type="term" value="F:protein-disulfide reductase activity"/>
    <property type="evidence" value="ECO:0007669"/>
    <property type="project" value="TreeGrafter"/>
</dbReference>
<reference evidence="9 10" key="1">
    <citation type="submission" date="2016-03" db="EMBL/GenBank/DDBJ databases">
        <title>Acetic acid bacteria sequencing.</title>
        <authorList>
            <person name="Brandt J."/>
            <person name="Jakob F."/>
            <person name="Vogel R.F."/>
        </authorList>
    </citation>
    <scope>NUCLEOTIDE SEQUENCE [LARGE SCALE GENOMIC DNA]</scope>
    <source>
        <strain evidence="9 10">NBRC 101099</strain>
    </source>
</reference>
<dbReference type="Pfam" id="PF02683">
    <property type="entry name" value="DsbD_TM"/>
    <property type="match status" value="1"/>
</dbReference>
<feature type="transmembrane region" description="Helical" evidence="6">
    <location>
        <begin position="294"/>
        <end position="316"/>
    </location>
</feature>
<comment type="subcellular location">
    <subcellularLocation>
        <location evidence="1">Membrane</location>
        <topology evidence="1">Multi-pass membrane protein</topology>
    </subcellularLocation>
</comment>
<feature type="transmembrane region" description="Helical" evidence="6">
    <location>
        <begin position="337"/>
        <end position="361"/>
    </location>
</feature>
<keyword evidence="10" id="KW-1185">Reference proteome</keyword>
<name>A0A1U9KU22_9PROT</name>
<evidence type="ECO:0000256" key="6">
    <source>
        <dbReference type="SAM" id="Phobius"/>
    </source>
</evidence>
<feature type="domain" description="Thiol:disulfide interchange protein DsbD N-terminal" evidence="8">
    <location>
        <begin position="38"/>
        <end position="144"/>
    </location>
</feature>
<dbReference type="SUPFAM" id="SSF52833">
    <property type="entry name" value="Thioredoxin-like"/>
    <property type="match status" value="1"/>
</dbReference>
<dbReference type="InterPro" id="IPR003834">
    <property type="entry name" value="Cyt_c_assmbl_TM_dom"/>
</dbReference>
<organism evidence="9 10">
    <name type="scientific">Neoasaia chiangmaiensis</name>
    <dbReference type="NCBI Taxonomy" id="320497"/>
    <lineage>
        <taxon>Bacteria</taxon>
        <taxon>Pseudomonadati</taxon>
        <taxon>Pseudomonadota</taxon>
        <taxon>Alphaproteobacteria</taxon>
        <taxon>Acetobacterales</taxon>
        <taxon>Acetobacteraceae</taxon>
        <taxon>Neoasaia</taxon>
    </lineage>
</organism>
<evidence type="ECO:0000259" key="7">
    <source>
        <dbReference type="Pfam" id="PF02683"/>
    </source>
</evidence>
<feature type="transmembrane region" description="Helical" evidence="6">
    <location>
        <begin position="373"/>
        <end position="395"/>
    </location>
</feature>
<dbReference type="GO" id="GO:0017004">
    <property type="term" value="P:cytochrome complex assembly"/>
    <property type="evidence" value="ECO:0007669"/>
    <property type="project" value="UniProtKB-KW"/>
</dbReference>
<evidence type="ECO:0000256" key="1">
    <source>
        <dbReference type="ARBA" id="ARBA00004141"/>
    </source>
</evidence>
<keyword evidence="4 6" id="KW-1133">Transmembrane helix</keyword>
<dbReference type="AlphaFoldDB" id="A0A1U9KU22"/>
<dbReference type="Pfam" id="PF13899">
    <property type="entry name" value="Thioredoxin_7"/>
    <property type="match status" value="1"/>
</dbReference>
<evidence type="ECO:0000313" key="10">
    <source>
        <dbReference type="Proteomes" id="UP000188604"/>
    </source>
</evidence>
<evidence type="ECO:0000259" key="8">
    <source>
        <dbReference type="Pfam" id="PF11412"/>
    </source>
</evidence>
<evidence type="ECO:0000256" key="3">
    <source>
        <dbReference type="ARBA" id="ARBA00022748"/>
    </source>
</evidence>
<accession>A0A1U9KU22</accession>
<dbReference type="PANTHER" id="PTHR32234:SF3">
    <property type="entry name" value="SUPPRESSION OF COPPER SENSITIVITY PROTEIN"/>
    <property type="match status" value="1"/>
</dbReference>
<dbReference type="GO" id="GO:0016020">
    <property type="term" value="C:membrane"/>
    <property type="evidence" value="ECO:0007669"/>
    <property type="project" value="UniProtKB-SubCell"/>
</dbReference>
<evidence type="ECO:0000256" key="4">
    <source>
        <dbReference type="ARBA" id="ARBA00022989"/>
    </source>
</evidence>
<keyword evidence="5 6" id="KW-0472">Membrane</keyword>
<dbReference type="InterPro" id="IPR035671">
    <property type="entry name" value="DsbD_gamma"/>
</dbReference>
<feature type="transmembrane region" description="Helical" evidence="6">
    <location>
        <begin position="514"/>
        <end position="535"/>
    </location>
</feature>
<dbReference type="Gene3D" id="3.40.30.10">
    <property type="entry name" value="Glutaredoxin"/>
    <property type="match status" value="1"/>
</dbReference>
<dbReference type="KEGG" id="nch:A0U93_06490"/>
<dbReference type="GO" id="GO:0045454">
    <property type="term" value="P:cell redox homeostasis"/>
    <property type="evidence" value="ECO:0007669"/>
    <property type="project" value="TreeGrafter"/>
</dbReference>
<gene>
    <name evidence="9" type="ORF">A0U93_06490</name>
</gene>
<feature type="transmembrane region" description="Helical" evidence="6">
    <location>
        <begin position="490"/>
        <end position="508"/>
    </location>
</feature>
<dbReference type="CDD" id="cd02953">
    <property type="entry name" value="DsbDgamma"/>
    <property type="match status" value="1"/>
</dbReference>
<proteinExistence type="predicted"/>
<dbReference type="EMBL" id="CP014691">
    <property type="protein sequence ID" value="AQS89346.1"/>
    <property type="molecule type" value="Genomic_DNA"/>
</dbReference>
<feature type="domain" description="Cytochrome C biogenesis protein transmembrane" evidence="7">
    <location>
        <begin position="295"/>
        <end position="503"/>
    </location>
</feature>
<keyword evidence="3" id="KW-0201">Cytochrome c-type biogenesis</keyword>
<dbReference type="PANTHER" id="PTHR32234">
    <property type="entry name" value="THIOL:DISULFIDE INTERCHANGE PROTEIN DSBD"/>
    <property type="match status" value="1"/>
</dbReference>
<sequence length="702" mass="72148">MTLCPLAWGGTAHAAESTPVTSDHDVATLVSDRDAIGPGQVLHVGLHLKLKPGWHTYWLNPGDAGEAPTLKVTADGRGQSERIDWPTPVRISEGGLMSYAYTGDVLLPEALTLHGNGGATLKAHAEWLVCASTCVPESGDFTLALPAAPNDPGVGKDGAIFARAAAARPMPSPFAASIAADGTLSLTGQGLSPQSVERAWFMPATTGVIDQVAPQKFEVTDGRLALHLKWMQGVKHDGDMSGIVVLQDAADQSSSLWIDARPGAGAAASTPVHAATAAPVAAPIAAPATSLPRMLLFAFLGGLILNLMPCVFPVLAMKALSVAKMGGAGRQVALRSALAYSGGVMGTFALLGGLMLVLRAAGSAAGWGFQFQSPVFVVAVCWLLFAMALNLLGVFEITTGGIGQDIVPKSGLGGDVLTGLLAVVVATPCTAPFMGAAIAAALGGPAWAGIAIFLAMGLGLAAPYLLIAGVPGVASRLPRPGAWMSVMKQFLAFPLLATCVWLLWVAGLQRGADVVAMATGGAVALGFAAWLFGMAQRRAMIDGPTRGVVFSRVLAVVTVALAFVVLSRVATGPADAVAPPATQATTAQAGIVPFSTARLDAARAQGKPVFIDMTAAWCITCMVNERVALDTGAVQSAFRDRGVVYMKGDWTNRNEAIGAYLRAHGRDGVPLYVYYPPHGDGQVLPQILSPGLVLATLQGKAG</sequence>
<keyword evidence="2 6" id="KW-0812">Transmembrane</keyword>
<dbReference type="InterPro" id="IPR028250">
    <property type="entry name" value="DsbDN"/>
</dbReference>
<evidence type="ECO:0000256" key="2">
    <source>
        <dbReference type="ARBA" id="ARBA00022692"/>
    </source>
</evidence>
<evidence type="ECO:0000313" key="9">
    <source>
        <dbReference type="EMBL" id="AQS89346.1"/>
    </source>
</evidence>